<dbReference type="Gene3D" id="1.10.1200.10">
    <property type="entry name" value="ACP-like"/>
    <property type="match status" value="1"/>
</dbReference>
<evidence type="ECO:0000259" key="3">
    <source>
        <dbReference type="PROSITE" id="PS50075"/>
    </source>
</evidence>
<reference evidence="4" key="2">
    <citation type="submission" date="2010-03" db="EMBL/GenBank/DDBJ databases">
        <authorList>
            <person name="Pajon A."/>
        </authorList>
    </citation>
    <scope>NUCLEOTIDE SEQUENCE</scope>
    <source>
        <strain evidence="4">Type strain: 18P13</strain>
    </source>
</reference>
<dbReference type="PATRIC" id="fig|213810.4.peg.658"/>
<dbReference type="Pfam" id="PF00550">
    <property type="entry name" value="PP-binding"/>
    <property type="match status" value="1"/>
</dbReference>
<dbReference type="KEGG" id="rch:RUM_00700"/>
<feature type="domain" description="Carrier" evidence="3">
    <location>
        <begin position="1"/>
        <end position="77"/>
    </location>
</feature>
<proteinExistence type="predicted"/>
<dbReference type="STRING" id="213810.RUM_00700"/>
<organism evidence="4 5">
    <name type="scientific">Ruminococcus champanellensis (strain DSM 18848 / JCM 17042 / KCTC 15320 / 18P13)</name>
    <dbReference type="NCBI Taxonomy" id="213810"/>
    <lineage>
        <taxon>Bacteria</taxon>
        <taxon>Bacillati</taxon>
        <taxon>Bacillota</taxon>
        <taxon>Clostridia</taxon>
        <taxon>Eubacteriales</taxon>
        <taxon>Oscillospiraceae</taxon>
        <taxon>Ruminococcus</taxon>
    </lineage>
</organism>
<keyword evidence="5" id="KW-1185">Reference proteome</keyword>
<name>D4L9Q1_RUMC1</name>
<dbReference type="InterPro" id="IPR009081">
    <property type="entry name" value="PP-bd_ACP"/>
</dbReference>
<dbReference type="RefSeq" id="WP_015557254.1">
    <property type="nucleotide sequence ID" value="NC_021039.1"/>
</dbReference>
<dbReference type="Proteomes" id="UP000007054">
    <property type="component" value="Chromosome"/>
</dbReference>
<evidence type="ECO:0000313" key="4">
    <source>
        <dbReference type="EMBL" id="CBL16346.1"/>
    </source>
</evidence>
<evidence type="ECO:0000256" key="1">
    <source>
        <dbReference type="ARBA" id="ARBA00022450"/>
    </source>
</evidence>
<protein>
    <submittedName>
        <fullName evidence="4">Phosphopantetheine attachment site</fullName>
    </submittedName>
</protein>
<sequence>MNQEQLTKEIKEIWMEILESEEELGTEESFFEVGGNSMLATMMVENINDRYGCGLELNDIYEYNTIVQLAEFVASHTQGAAE</sequence>
<dbReference type="PROSITE" id="PS50075">
    <property type="entry name" value="CARRIER"/>
    <property type="match status" value="1"/>
</dbReference>
<evidence type="ECO:0000313" key="5">
    <source>
        <dbReference type="Proteomes" id="UP000007054"/>
    </source>
</evidence>
<dbReference type="GeneID" id="83154932"/>
<dbReference type="SUPFAM" id="SSF47336">
    <property type="entry name" value="ACP-like"/>
    <property type="match status" value="1"/>
</dbReference>
<dbReference type="AlphaFoldDB" id="D4L9Q1"/>
<dbReference type="HOGENOM" id="CLU_2556208_0_0_9"/>
<dbReference type="PROSITE" id="PS00012">
    <property type="entry name" value="PHOSPHOPANTETHEINE"/>
    <property type="match status" value="1"/>
</dbReference>
<keyword evidence="1" id="KW-0596">Phosphopantetheine</keyword>
<reference evidence="4" key="1">
    <citation type="submission" date="2010-03" db="EMBL/GenBank/DDBJ databases">
        <title>The genome sequence of Ruminococcus sp. 18P13.</title>
        <authorList>
            <consortium name="metaHIT consortium -- http://www.metahit.eu/"/>
            <person name="Pajon A."/>
            <person name="Turner K."/>
            <person name="Parkhill J."/>
            <person name="Bernalier A."/>
        </authorList>
    </citation>
    <scope>NUCLEOTIDE SEQUENCE [LARGE SCALE GENOMIC DNA]</scope>
    <source>
        <strain evidence="4">Type strain: 18P13</strain>
    </source>
</reference>
<keyword evidence="2" id="KW-0597">Phosphoprotein</keyword>
<evidence type="ECO:0000256" key="2">
    <source>
        <dbReference type="ARBA" id="ARBA00022553"/>
    </source>
</evidence>
<accession>D4L9Q1</accession>
<gene>
    <name evidence="4" type="ordered locus">RUM_00700</name>
</gene>
<dbReference type="InterPro" id="IPR036736">
    <property type="entry name" value="ACP-like_sf"/>
</dbReference>
<dbReference type="InterPro" id="IPR006162">
    <property type="entry name" value="Ppantetheine_attach_site"/>
</dbReference>
<dbReference type="EMBL" id="FP929052">
    <property type="protein sequence ID" value="CBL16346.1"/>
    <property type="molecule type" value="Genomic_DNA"/>
</dbReference>